<keyword evidence="1" id="KW-1133">Transmembrane helix</keyword>
<proteinExistence type="predicted"/>
<keyword evidence="1" id="KW-0812">Transmembrane</keyword>
<keyword evidence="3" id="KW-1185">Reference proteome</keyword>
<gene>
    <name evidence="2" type="ORF">C1H46_018090</name>
</gene>
<evidence type="ECO:0000313" key="2">
    <source>
        <dbReference type="EMBL" id="TQD96324.1"/>
    </source>
</evidence>
<accession>A0A540MC65</accession>
<evidence type="ECO:0000313" key="3">
    <source>
        <dbReference type="Proteomes" id="UP000315295"/>
    </source>
</evidence>
<sequence>MTSELANLKLATPYQGNDTITTASGANSFVIMFLFGFRTNSQEKYSSRDRVELVTIPFHSQSRVTCITQMTYMLSCENQLIQAYGIKG</sequence>
<keyword evidence="1" id="KW-0472">Membrane</keyword>
<name>A0A540MC65_MALBA</name>
<dbReference type="AlphaFoldDB" id="A0A540MC65"/>
<organism evidence="2 3">
    <name type="scientific">Malus baccata</name>
    <name type="common">Siberian crab apple</name>
    <name type="synonym">Pyrus baccata</name>
    <dbReference type="NCBI Taxonomy" id="106549"/>
    <lineage>
        <taxon>Eukaryota</taxon>
        <taxon>Viridiplantae</taxon>
        <taxon>Streptophyta</taxon>
        <taxon>Embryophyta</taxon>
        <taxon>Tracheophyta</taxon>
        <taxon>Spermatophyta</taxon>
        <taxon>Magnoliopsida</taxon>
        <taxon>eudicotyledons</taxon>
        <taxon>Gunneridae</taxon>
        <taxon>Pentapetalae</taxon>
        <taxon>rosids</taxon>
        <taxon>fabids</taxon>
        <taxon>Rosales</taxon>
        <taxon>Rosaceae</taxon>
        <taxon>Amygdaloideae</taxon>
        <taxon>Maleae</taxon>
        <taxon>Malus</taxon>
    </lineage>
</organism>
<dbReference type="Proteomes" id="UP000315295">
    <property type="component" value="Unassembled WGS sequence"/>
</dbReference>
<feature type="transmembrane region" description="Helical" evidence="1">
    <location>
        <begin position="20"/>
        <end position="37"/>
    </location>
</feature>
<reference evidence="2 3" key="1">
    <citation type="journal article" date="2019" name="G3 (Bethesda)">
        <title>Sequencing of a Wild Apple (Malus baccata) Genome Unravels the Differences Between Cultivated and Wild Apple Species Regarding Disease Resistance and Cold Tolerance.</title>
        <authorList>
            <person name="Chen X."/>
        </authorList>
    </citation>
    <scope>NUCLEOTIDE SEQUENCE [LARGE SCALE GENOMIC DNA]</scope>
    <source>
        <strain evidence="3">cv. Shandingzi</strain>
        <tissue evidence="2">Leaves</tissue>
    </source>
</reference>
<evidence type="ECO:0000256" key="1">
    <source>
        <dbReference type="SAM" id="Phobius"/>
    </source>
</evidence>
<comment type="caution">
    <text evidence="2">The sequence shown here is derived from an EMBL/GenBank/DDBJ whole genome shotgun (WGS) entry which is preliminary data.</text>
</comment>
<dbReference type="EMBL" id="VIEB01000294">
    <property type="protein sequence ID" value="TQD96324.1"/>
    <property type="molecule type" value="Genomic_DNA"/>
</dbReference>
<protein>
    <submittedName>
        <fullName evidence="2">Uncharacterized protein</fullName>
    </submittedName>
</protein>